<accession>A0A0K0FCV4</accession>
<protein>
    <submittedName>
        <fullName evidence="2">CPXV020 protein</fullName>
    </submittedName>
</protein>
<dbReference type="WBParaSite" id="SVE_0667100.1">
    <property type="protein sequence ID" value="SVE_0667100.1"/>
    <property type="gene ID" value="SVE_0667100"/>
</dbReference>
<dbReference type="AlphaFoldDB" id="A0A0K0FCV4"/>
<sequence>MEVATKIINSDEVFTYVIVRRDSKKLRLTRRKMPSNTKISYCYTICLNSFIKKYELTPETVINIHTDDIIMINLLRDIFQETKLFTST</sequence>
<evidence type="ECO:0000313" key="2">
    <source>
        <dbReference type="WBParaSite" id="SVE_0667100.1"/>
    </source>
</evidence>
<proteinExistence type="predicted"/>
<reference evidence="1" key="1">
    <citation type="submission" date="2014-07" db="EMBL/GenBank/DDBJ databases">
        <authorList>
            <person name="Martin A.A"/>
            <person name="De Silva N."/>
        </authorList>
    </citation>
    <scope>NUCLEOTIDE SEQUENCE</scope>
</reference>
<organism evidence="1 2">
    <name type="scientific">Strongyloides venezuelensis</name>
    <name type="common">Threadworm</name>
    <dbReference type="NCBI Taxonomy" id="75913"/>
    <lineage>
        <taxon>Eukaryota</taxon>
        <taxon>Metazoa</taxon>
        <taxon>Ecdysozoa</taxon>
        <taxon>Nematoda</taxon>
        <taxon>Chromadorea</taxon>
        <taxon>Rhabditida</taxon>
        <taxon>Tylenchina</taxon>
        <taxon>Panagrolaimomorpha</taxon>
        <taxon>Strongyloidoidea</taxon>
        <taxon>Strongyloididae</taxon>
        <taxon>Strongyloides</taxon>
    </lineage>
</organism>
<reference evidence="2" key="2">
    <citation type="submission" date="2015-08" db="UniProtKB">
        <authorList>
            <consortium name="WormBaseParasite"/>
        </authorList>
    </citation>
    <scope>IDENTIFICATION</scope>
</reference>
<keyword evidence="1" id="KW-1185">Reference proteome</keyword>
<name>A0A0K0FCV4_STRVS</name>
<dbReference type="Proteomes" id="UP000035680">
    <property type="component" value="Unassembled WGS sequence"/>
</dbReference>
<evidence type="ECO:0000313" key="1">
    <source>
        <dbReference type="Proteomes" id="UP000035680"/>
    </source>
</evidence>